<evidence type="ECO:0000256" key="1">
    <source>
        <dbReference type="SAM" id="Phobius"/>
    </source>
</evidence>
<dbReference type="RefSeq" id="WP_158208355.1">
    <property type="nucleotide sequence ID" value="NZ_CP046996.1"/>
</dbReference>
<gene>
    <name evidence="2" type="ORF">GQ588_10255</name>
</gene>
<proteinExistence type="predicted"/>
<evidence type="ECO:0000313" key="2">
    <source>
        <dbReference type="EMBL" id="QHA00988.1"/>
    </source>
</evidence>
<organism evidence="2 3">
    <name type="scientific">Dehalobacter restrictus</name>
    <dbReference type="NCBI Taxonomy" id="55583"/>
    <lineage>
        <taxon>Bacteria</taxon>
        <taxon>Bacillati</taxon>
        <taxon>Bacillota</taxon>
        <taxon>Clostridia</taxon>
        <taxon>Eubacteriales</taxon>
        <taxon>Desulfitobacteriaceae</taxon>
        <taxon>Dehalobacter</taxon>
    </lineage>
</organism>
<feature type="transmembrane region" description="Helical" evidence="1">
    <location>
        <begin position="144"/>
        <end position="168"/>
    </location>
</feature>
<feature type="transmembrane region" description="Helical" evidence="1">
    <location>
        <begin position="83"/>
        <end position="104"/>
    </location>
</feature>
<evidence type="ECO:0000313" key="3">
    <source>
        <dbReference type="Proteomes" id="UP000430508"/>
    </source>
</evidence>
<dbReference type="PROSITE" id="PS51257">
    <property type="entry name" value="PROKAR_LIPOPROTEIN"/>
    <property type="match status" value="1"/>
</dbReference>
<accession>A0A857DK67</accession>
<keyword evidence="1" id="KW-0812">Transmembrane</keyword>
<feature type="transmembrane region" description="Helical" evidence="1">
    <location>
        <begin position="45"/>
        <end position="63"/>
    </location>
</feature>
<feature type="transmembrane region" description="Helical" evidence="1">
    <location>
        <begin position="12"/>
        <end position="33"/>
    </location>
</feature>
<keyword evidence="1" id="KW-1133">Transmembrane helix</keyword>
<protein>
    <recommendedName>
        <fullName evidence="4">ECF transporter S component</fullName>
    </recommendedName>
</protein>
<sequence length="178" mass="19345">MKNKFFRTDTKALVGSILLGIVFVIACQATGFIDNLLPTGKAGMYLINGTVWASFTALIVLLYKQPAGIIAGEVEAIISIWYSPLWIAFIFANAIGSLAVSFVAAKYSMEKWGHHILAQFLCNVLGNTVVCIGLIYIYQLPVKVAVIEALITIAVCWPLSTIITKLVYDSIKKSGLAQ</sequence>
<reference evidence="2 3" key="1">
    <citation type="submission" date="2019-12" db="EMBL/GenBank/DDBJ databases">
        <title>Sequence classification of anaerobic respiratory reductive dehalogenases: First we see many, then we see few.</title>
        <authorList>
            <person name="Molenda O."/>
            <person name="Puentes Jacome L.A."/>
            <person name="Cao X."/>
            <person name="Nesbo C.L."/>
            <person name="Tang S."/>
            <person name="Morson N."/>
            <person name="Patron J."/>
            <person name="Lomheim L."/>
            <person name="Wishart D.S."/>
            <person name="Edwards E.A."/>
        </authorList>
    </citation>
    <scope>NUCLEOTIDE SEQUENCE [LARGE SCALE GENOMIC DNA]</scope>
    <source>
        <strain evidence="2 3">12DCA</strain>
    </source>
</reference>
<dbReference type="AlphaFoldDB" id="A0A857DK67"/>
<feature type="transmembrane region" description="Helical" evidence="1">
    <location>
        <begin position="116"/>
        <end position="138"/>
    </location>
</feature>
<dbReference type="Proteomes" id="UP000430508">
    <property type="component" value="Chromosome"/>
</dbReference>
<dbReference type="EMBL" id="CP046996">
    <property type="protein sequence ID" value="QHA00988.1"/>
    <property type="molecule type" value="Genomic_DNA"/>
</dbReference>
<evidence type="ECO:0008006" key="4">
    <source>
        <dbReference type="Google" id="ProtNLM"/>
    </source>
</evidence>
<keyword evidence="1" id="KW-0472">Membrane</keyword>
<name>A0A857DK67_9FIRM</name>